<protein>
    <submittedName>
        <fullName evidence="7">Uncharacterized protein</fullName>
    </submittedName>
</protein>
<evidence type="ECO:0000256" key="3">
    <source>
        <dbReference type="SAM" id="Coils"/>
    </source>
</evidence>
<evidence type="ECO:0000256" key="2">
    <source>
        <dbReference type="ARBA" id="ARBA00023158"/>
    </source>
</evidence>
<keyword evidence="2" id="KW-0943">RNA-mediated gene silencing</keyword>
<keyword evidence="8" id="KW-1185">Reference proteome</keyword>
<dbReference type="EMBL" id="PNBA02000006">
    <property type="protein sequence ID" value="KAG6422231.1"/>
    <property type="molecule type" value="Genomic_DNA"/>
</dbReference>
<evidence type="ECO:0000259" key="6">
    <source>
        <dbReference type="Pfam" id="PF03470"/>
    </source>
</evidence>
<feature type="coiled-coil region" evidence="3">
    <location>
        <begin position="429"/>
        <end position="540"/>
    </location>
</feature>
<proteinExistence type="predicted"/>
<feature type="coiled-coil region" evidence="3">
    <location>
        <begin position="256"/>
        <end position="358"/>
    </location>
</feature>
<dbReference type="PANTHER" id="PTHR21596:SF3">
    <property type="entry name" value="FACTOR OF DNA METHYLATION 1-RELATED"/>
    <property type="match status" value="1"/>
</dbReference>
<evidence type="ECO:0000259" key="4">
    <source>
        <dbReference type="Pfam" id="PF03468"/>
    </source>
</evidence>
<evidence type="ECO:0000259" key="5">
    <source>
        <dbReference type="Pfam" id="PF03469"/>
    </source>
</evidence>
<comment type="caution">
    <text evidence="7">The sequence shown here is derived from an EMBL/GenBank/DDBJ whole genome shotgun (WGS) entry which is preliminary data.</text>
</comment>
<dbReference type="Pfam" id="PF03469">
    <property type="entry name" value="XH"/>
    <property type="match status" value="1"/>
</dbReference>
<feature type="domain" description="Zinc finger-XS" evidence="6">
    <location>
        <begin position="44"/>
        <end position="86"/>
    </location>
</feature>
<dbReference type="InterPro" id="IPR005381">
    <property type="entry name" value="Znf-XS_domain"/>
</dbReference>
<dbReference type="Gene3D" id="3.30.70.2890">
    <property type="entry name" value="XS domain"/>
    <property type="match status" value="1"/>
</dbReference>
<dbReference type="Pfam" id="PF03468">
    <property type="entry name" value="XS"/>
    <property type="match status" value="1"/>
</dbReference>
<evidence type="ECO:0000256" key="1">
    <source>
        <dbReference type="ARBA" id="ARBA00023054"/>
    </source>
</evidence>
<dbReference type="Pfam" id="PF03470">
    <property type="entry name" value="zf-XS"/>
    <property type="match status" value="1"/>
</dbReference>
<dbReference type="AlphaFoldDB" id="A0A8X8ZZG2"/>
<dbReference type="GO" id="GO:0080188">
    <property type="term" value="P:gene silencing by siRNA-directed DNA methylation"/>
    <property type="evidence" value="ECO:0007669"/>
    <property type="project" value="InterPro"/>
</dbReference>
<feature type="domain" description="XS" evidence="4">
    <location>
        <begin position="116"/>
        <end position="224"/>
    </location>
</feature>
<reference evidence="7" key="1">
    <citation type="submission" date="2018-01" db="EMBL/GenBank/DDBJ databases">
        <authorList>
            <person name="Mao J.F."/>
        </authorList>
    </citation>
    <scope>NUCLEOTIDE SEQUENCE</scope>
    <source>
        <strain evidence="7">Huo1</strain>
        <tissue evidence="7">Leaf</tissue>
    </source>
</reference>
<name>A0A8X8ZZG2_SALSN</name>
<dbReference type="PANTHER" id="PTHR21596">
    <property type="entry name" value="RIBONUCLEASE P SUBUNIT P38"/>
    <property type="match status" value="1"/>
</dbReference>
<reference evidence="7" key="2">
    <citation type="submission" date="2020-08" db="EMBL/GenBank/DDBJ databases">
        <title>Plant Genome Project.</title>
        <authorList>
            <person name="Zhang R.-G."/>
        </authorList>
    </citation>
    <scope>NUCLEOTIDE SEQUENCE</scope>
    <source>
        <strain evidence="7">Huo1</strain>
        <tissue evidence="7">Leaf</tissue>
    </source>
</reference>
<dbReference type="InterPro" id="IPR038588">
    <property type="entry name" value="XS_domain_sf"/>
</dbReference>
<sequence>MGSSTSDEESDFSDSEINEYKEKPYELLKAGTYKVKGPKGFLRCPFCAGRKKQDYQYNHLLQHAIGVAKGAASRSAKQKANHLALATFLEKDMASEAEPMPQPSISIPAPKPEKNELYCWPWVGIVANIQDEPKSSGSADLSAYWLKKFSRYKPLQIEMFWDDHQRNAQAVLRFDHDWFGFKNAMEFEKSFEANGRSKKGWDDRRTSPGNNLYGWFAREEDYNSGGPVGDYLRKKGELKTIADLVQEATKDRDQIVGNLVNEIDLKNENLDQLQTKYNEKTLSLSRMLEEKDELHRSFYEETRKLQRIAREHIKRVLDEQEMLNIELESKKKRLDSWSKELKSREALTERERQKLEEEKKKASLFPYYVYIYAYPNMKLQLFLDFLDLSMSFIGFRSECETKLVVYCFCILWQNDMRNSALQLASEEQRKADENVLRLVEEQKREKEEALKKVLELERNLDEKQKLEMEIEELKGKLEVMKHMGGDDDAAVQQKINQMNEQLQEKKENLDGLEDLNQQLLAKERQSNDELQEARKELIAGLTDMLSSNRVNIGIKRMGELDEKGFKNACKQRYPLEEADIKAVELCSLWQEKLKNPEWHPFRVVEDSKGNAQHVLKEDDELLVELKKEWGEEIYNAVATALKEIQEYNPSGCYVVPELWNFKENRKATLKEVIAYILNQLKSLKRKR</sequence>
<dbReference type="InterPro" id="IPR045177">
    <property type="entry name" value="FDM1-5/IDN2"/>
</dbReference>
<accession>A0A8X8ZZG2</accession>
<organism evidence="7">
    <name type="scientific">Salvia splendens</name>
    <name type="common">Scarlet sage</name>
    <dbReference type="NCBI Taxonomy" id="180675"/>
    <lineage>
        <taxon>Eukaryota</taxon>
        <taxon>Viridiplantae</taxon>
        <taxon>Streptophyta</taxon>
        <taxon>Embryophyta</taxon>
        <taxon>Tracheophyta</taxon>
        <taxon>Spermatophyta</taxon>
        <taxon>Magnoliopsida</taxon>
        <taxon>eudicotyledons</taxon>
        <taxon>Gunneridae</taxon>
        <taxon>Pentapetalae</taxon>
        <taxon>asterids</taxon>
        <taxon>lamiids</taxon>
        <taxon>Lamiales</taxon>
        <taxon>Lamiaceae</taxon>
        <taxon>Nepetoideae</taxon>
        <taxon>Mentheae</taxon>
        <taxon>Salviinae</taxon>
        <taxon>Salvia</taxon>
        <taxon>Salvia subgen. Calosphace</taxon>
        <taxon>core Calosphace</taxon>
    </lineage>
</organism>
<gene>
    <name evidence="7" type="ORF">SASPL_118796</name>
</gene>
<dbReference type="InterPro" id="IPR005380">
    <property type="entry name" value="XS_domain"/>
</dbReference>
<dbReference type="Proteomes" id="UP000298416">
    <property type="component" value="Unassembled WGS sequence"/>
</dbReference>
<evidence type="ECO:0000313" key="8">
    <source>
        <dbReference type="Proteomes" id="UP000298416"/>
    </source>
</evidence>
<keyword evidence="1 3" id="KW-0175">Coiled coil</keyword>
<evidence type="ECO:0000313" key="7">
    <source>
        <dbReference type="EMBL" id="KAG6422231.1"/>
    </source>
</evidence>
<dbReference type="InterPro" id="IPR005379">
    <property type="entry name" value="FDM1-5/IDN2_XH"/>
</dbReference>
<feature type="domain" description="Factor of DNA methylation 1-5/IDN2" evidence="5">
    <location>
        <begin position="555"/>
        <end position="686"/>
    </location>
</feature>